<feature type="signal peptide" evidence="1">
    <location>
        <begin position="1"/>
        <end position="19"/>
    </location>
</feature>
<dbReference type="OrthoDB" id="9770183at2"/>
<dbReference type="GO" id="GO:0016787">
    <property type="term" value="F:hydrolase activity"/>
    <property type="evidence" value="ECO:0007669"/>
    <property type="project" value="UniProtKB-KW"/>
</dbReference>
<accession>A0A5C1AGX8</accession>
<keyword evidence="4" id="KW-1185">Reference proteome</keyword>
<sequence length="394" mass="42360">MRYPFSVALFLACLVPAFGQTPAPPQIPAVTTRMQEFVTSHDLSGAVTLVGRSSGIIHLGAVGEADIASNKAMTTDTLFRIASMTKPITAMGIMILADEGKLSPDDAVEKHLPDFKGQMLKVGQELKAPARPITLRDLLTHTSGLPNYPPVAADVYTKRNKTLAQTTALIAKQPLTFEPGTKWSYCNPGIDTLGRIIEVVSGEPYHTFLQKRVFDPLEMKSTTFYPTTDQVGHSATVYAKKDGQLVPASNLILDFAKDAKHPVPAGGLYSCAGDLATFSQAMLGRGAKGTVRIVSEKNFAEMTKTQTGDIKTGFVDGMSFGYGFAVVKESKGVTAMLSAGTFGHGGAFGTQYWIDPKQDLFVILLIARSDLGNGDASPIRQEFQRLAVEALPRK</sequence>
<dbReference type="InterPro" id="IPR001466">
    <property type="entry name" value="Beta-lactam-related"/>
</dbReference>
<evidence type="ECO:0000259" key="2">
    <source>
        <dbReference type="Pfam" id="PF00144"/>
    </source>
</evidence>
<organism evidence="3 4">
    <name type="scientific">Limnoglobus roseus</name>
    <dbReference type="NCBI Taxonomy" id="2598579"/>
    <lineage>
        <taxon>Bacteria</taxon>
        <taxon>Pseudomonadati</taxon>
        <taxon>Planctomycetota</taxon>
        <taxon>Planctomycetia</taxon>
        <taxon>Gemmatales</taxon>
        <taxon>Gemmataceae</taxon>
        <taxon>Limnoglobus</taxon>
    </lineage>
</organism>
<keyword evidence="3" id="KW-0378">Hydrolase</keyword>
<dbReference type="Gene3D" id="3.40.710.10">
    <property type="entry name" value="DD-peptidase/beta-lactamase superfamily"/>
    <property type="match status" value="1"/>
</dbReference>
<name>A0A5C1AGX8_9BACT</name>
<reference evidence="4" key="1">
    <citation type="submission" date="2019-08" db="EMBL/GenBank/DDBJ databases">
        <title>Limnoglobus roseus gen. nov., sp. nov., a novel freshwater planctomycete with a giant genome from the family Gemmataceae.</title>
        <authorList>
            <person name="Kulichevskaya I.S."/>
            <person name="Naumoff D.G."/>
            <person name="Miroshnikov K."/>
            <person name="Ivanova A."/>
            <person name="Philippov D.A."/>
            <person name="Hakobyan A."/>
            <person name="Rijpstra I.C."/>
            <person name="Sinninghe Damste J.S."/>
            <person name="Liesack W."/>
            <person name="Dedysh S.N."/>
        </authorList>
    </citation>
    <scope>NUCLEOTIDE SEQUENCE [LARGE SCALE GENOMIC DNA]</scope>
    <source>
        <strain evidence="4">PX52</strain>
    </source>
</reference>
<dbReference type="InterPro" id="IPR050789">
    <property type="entry name" value="Diverse_Enzym_Activities"/>
</dbReference>
<dbReference type="KEGG" id="lrs:PX52LOC_05714"/>
<protein>
    <submittedName>
        <fullName evidence="3">Serine hydrolase</fullName>
    </submittedName>
</protein>
<dbReference type="PANTHER" id="PTHR43283:SF3">
    <property type="entry name" value="BETA-LACTAMASE FAMILY PROTEIN (AFU_ORTHOLOGUE AFUA_5G07500)"/>
    <property type="match status" value="1"/>
</dbReference>
<feature type="chain" id="PRO_5022679514" evidence="1">
    <location>
        <begin position="20"/>
        <end position="394"/>
    </location>
</feature>
<keyword evidence="1" id="KW-0732">Signal</keyword>
<evidence type="ECO:0000256" key="1">
    <source>
        <dbReference type="SAM" id="SignalP"/>
    </source>
</evidence>
<dbReference type="Proteomes" id="UP000324974">
    <property type="component" value="Chromosome"/>
</dbReference>
<dbReference type="InterPro" id="IPR012338">
    <property type="entry name" value="Beta-lactam/transpept-like"/>
</dbReference>
<evidence type="ECO:0000313" key="4">
    <source>
        <dbReference type="Proteomes" id="UP000324974"/>
    </source>
</evidence>
<feature type="domain" description="Beta-lactamase-related" evidence="2">
    <location>
        <begin position="33"/>
        <end position="371"/>
    </location>
</feature>
<dbReference type="AlphaFoldDB" id="A0A5C1AGX8"/>
<dbReference type="EMBL" id="CP042425">
    <property type="protein sequence ID" value="QEL18679.1"/>
    <property type="molecule type" value="Genomic_DNA"/>
</dbReference>
<dbReference type="RefSeq" id="WP_149113152.1">
    <property type="nucleotide sequence ID" value="NZ_CP042425.1"/>
</dbReference>
<gene>
    <name evidence="3" type="ORF">PX52LOC_05714</name>
</gene>
<proteinExistence type="predicted"/>
<dbReference type="PANTHER" id="PTHR43283">
    <property type="entry name" value="BETA-LACTAMASE-RELATED"/>
    <property type="match status" value="1"/>
</dbReference>
<dbReference type="Pfam" id="PF00144">
    <property type="entry name" value="Beta-lactamase"/>
    <property type="match status" value="1"/>
</dbReference>
<evidence type="ECO:0000313" key="3">
    <source>
        <dbReference type="EMBL" id="QEL18679.1"/>
    </source>
</evidence>
<dbReference type="SUPFAM" id="SSF56601">
    <property type="entry name" value="beta-lactamase/transpeptidase-like"/>
    <property type="match status" value="1"/>
</dbReference>